<feature type="chain" id="PRO_5005194531" evidence="3">
    <location>
        <begin position="31"/>
        <end position="530"/>
    </location>
</feature>
<dbReference type="OrthoDB" id="9801912at2"/>
<gene>
    <name evidence="5" type="ORF">BN1221_04787c</name>
</gene>
<evidence type="ECO:0000256" key="1">
    <source>
        <dbReference type="ARBA" id="ARBA00005695"/>
    </source>
</evidence>
<dbReference type="Gene3D" id="3.90.76.10">
    <property type="entry name" value="Dipeptide-binding Protein, Domain 1"/>
    <property type="match status" value="1"/>
</dbReference>
<dbReference type="PROSITE" id="PS01040">
    <property type="entry name" value="SBP_BACTERIAL_5"/>
    <property type="match status" value="1"/>
</dbReference>
<dbReference type="CDD" id="cd08502">
    <property type="entry name" value="PBP2_NikA_DppA_OppA_like_16"/>
    <property type="match status" value="1"/>
</dbReference>
<dbReference type="InterPro" id="IPR030678">
    <property type="entry name" value="Peptide/Ni-bd"/>
</dbReference>
<dbReference type="Gene3D" id="3.10.105.10">
    <property type="entry name" value="Dipeptide-binding Protein, Domain 3"/>
    <property type="match status" value="1"/>
</dbReference>
<dbReference type="PIRSF" id="PIRSF002741">
    <property type="entry name" value="MppA"/>
    <property type="match status" value="1"/>
</dbReference>
<dbReference type="PANTHER" id="PTHR30290">
    <property type="entry name" value="PERIPLASMIC BINDING COMPONENT OF ABC TRANSPORTER"/>
    <property type="match status" value="1"/>
</dbReference>
<dbReference type="PANTHER" id="PTHR30290:SF38">
    <property type="entry name" value="D,D-DIPEPTIDE-BINDING PERIPLASMIC PROTEIN DDPA-RELATED"/>
    <property type="match status" value="1"/>
</dbReference>
<evidence type="ECO:0000259" key="4">
    <source>
        <dbReference type="Pfam" id="PF00496"/>
    </source>
</evidence>
<dbReference type="STRING" id="1109412.BN1221_04787c"/>
<dbReference type="EMBL" id="CGIG01000001">
    <property type="protein sequence ID" value="CPR21261.1"/>
    <property type="molecule type" value="Genomic_DNA"/>
</dbReference>
<dbReference type="Gene3D" id="3.40.190.10">
    <property type="entry name" value="Periplasmic binding protein-like II"/>
    <property type="match status" value="1"/>
</dbReference>
<dbReference type="InterPro" id="IPR000914">
    <property type="entry name" value="SBP_5_dom"/>
</dbReference>
<dbReference type="GO" id="GO:0043190">
    <property type="term" value="C:ATP-binding cassette (ABC) transporter complex"/>
    <property type="evidence" value="ECO:0007669"/>
    <property type="project" value="InterPro"/>
</dbReference>
<protein>
    <submittedName>
        <fullName evidence="5">Dipeptide-binding ABC transporter, periplasmic substrate-binding component (TC 3.A.1.5.2) Putative hemin-binding lipoprotein</fullName>
    </submittedName>
</protein>
<organism evidence="5 6">
    <name type="scientific">Brenneria goodwinii</name>
    <dbReference type="NCBI Taxonomy" id="1109412"/>
    <lineage>
        <taxon>Bacteria</taxon>
        <taxon>Pseudomonadati</taxon>
        <taxon>Pseudomonadota</taxon>
        <taxon>Gammaproteobacteria</taxon>
        <taxon>Enterobacterales</taxon>
        <taxon>Pectobacteriaceae</taxon>
        <taxon>Brenneria</taxon>
    </lineage>
</organism>
<dbReference type="GO" id="GO:0030288">
    <property type="term" value="C:outer membrane-bounded periplasmic space"/>
    <property type="evidence" value="ECO:0007669"/>
    <property type="project" value="UniProtKB-ARBA"/>
</dbReference>
<proteinExistence type="inferred from homology"/>
<name>A0A0G4K247_9GAMM</name>
<evidence type="ECO:0000256" key="3">
    <source>
        <dbReference type="SAM" id="SignalP"/>
    </source>
</evidence>
<sequence length="530" mass="57951">MTSLKLPLRRYARYALMAASLGFSSTVVQAETVNAVMHASLRALDPNITTAYIVRDYAYMVYDTLLALDADNKVQPQMAEKWDVSADGKTYTFALRDGLKWHDGQPVTAADCVASIQRWAQLDKLGQVMNGLLDNMQVIDDKSFSMTFKQPTAIALQALSKSSGVAPFMLPKRLAGQPPGEPIKEAIGSGPFRFVASEYRPGVQAVFEKFADYVPRTEPANGLAGGKVVHVDRVKWISMPDTMTSVNALLSGEVDFIEDLPMDLLPMLENNDEVTLTEYKQQGTQNVARLNFLQPPFDNKLIRQAALAAMDQESVLQAQSGNPKYYHTCAAYFGCDTPYANTEGADDLVKGNPAKAAALLKEGNYDGTPIVILHATDVQSLAAMPPVFAQSLRQAGFNVQLQAMDWQTVTVRRASKEKPANGGWHIFSTYNTIADISDPVGSITAAANGPQAWFGWPDIPAVEALRQKIALSTSDDEKKQYAGEMQKILLDETAAIPLGERSVVTARRANVKDQVNTTVPVFWNMTKSGN</sequence>
<evidence type="ECO:0000313" key="5">
    <source>
        <dbReference type="EMBL" id="CPR21261.1"/>
    </source>
</evidence>
<feature type="domain" description="Solute-binding protein family 5" evidence="4">
    <location>
        <begin position="73"/>
        <end position="444"/>
    </location>
</feature>
<dbReference type="RefSeq" id="WP_053085552.1">
    <property type="nucleotide sequence ID" value="NZ_CGIG01000001.1"/>
</dbReference>
<dbReference type="AlphaFoldDB" id="A0A0G4K247"/>
<dbReference type="InterPro" id="IPR023765">
    <property type="entry name" value="SBP_5_CS"/>
</dbReference>
<reference evidence="6" key="1">
    <citation type="submission" date="2015-01" db="EMBL/GenBank/DDBJ databases">
        <authorList>
            <person name="Paterson Steve"/>
        </authorList>
    </citation>
    <scope>NUCLEOTIDE SEQUENCE [LARGE SCALE GENOMIC DNA]</scope>
    <source>
        <strain evidence="6">OBR1</strain>
    </source>
</reference>
<accession>A0A0G4K247</accession>
<comment type="similarity">
    <text evidence="1">Belongs to the bacterial solute-binding protein 5 family.</text>
</comment>
<evidence type="ECO:0000313" key="6">
    <source>
        <dbReference type="Proteomes" id="UP000044377"/>
    </source>
</evidence>
<dbReference type="Pfam" id="PF00496">
    <property type="entry name" value="SBP_bac_5"/>
    <property type="match status" value="1"/>
</dbReference>
<keyword evidence="2 3" id="KW-0732">Signal</keyword>
<dbReference type="Proteomes" id="UP000044377">
    <property type="component" value="Unassembled WGS sequence"/>
</dbReference>
<dbReference type="GO" id="GO:0015833">
    <property type="term" value="P:peptide transport"/>
    <property type="evidence" value="ECO:0007669"/>
    <property type="project" value="TreeGrafter"/>
</dbReference>
<dbReference type="GO" id="GO:1904680">
    <property type="term" value="F:peptide transmembrane transporter activity"/>
    <property type="evidence" value="ECO:0007669"/>
    <property type="project" value="TreeGrafter"/>
</dbReference>
<keyword evidence="6" id="KW-1185">Reference proteome</keyword>
<dbReference type="SUPFAM" id="SSF53850">
    <property type="entry name" value="Periplasmic binding protein-like II"/>
    <property type="match status" value="1"/>
</dbReference>
<feature type="signal peptide" evidence="3">
    <location>
        <begin position="1"/>
        <end position="30"/>
    </location>
</feature>
<evidence type="ECO:0000256" key="2">
    <source>
        <dbReference type="ARBA" id="ARBA00022729"/>
    </source>
</evidence>
<keyword evidence="5" id="KW-0449">Lipoprotein</keyword>
<dbReference type="InterPro" id="IPR039424">
    <property type="entry name" value="SBP_5"/>
</dbReference>